<dbReference type="Gene3D" id="3.40.1190.20">
    <property type="match status" value="1"/>
</dbReference>
<evidence type="ECO:0000256" key="4">
    <source>
        <dbReference type="ARBA" id="ARBA00022777"/>
    </source>
</evidence>
<dbReference type="InterPro" id="IPR029056">
    <property type="entry name" value="Ribokinase-like"/>
</dbReference>
<comment type="caution">
    <text evidence="7">The sequence shown here is derived from an EMBL/GenBank/DDBJ whole genome shotgun (WGS) entry which is preliminary data.</text>
</comment>
<dbReference type="InterPro" id="IPR011611">
    <property type="entry name" value="PfkB_dom"/>
</dbReference>
<dbReference type="PANTHER" id="PTHR43085:SF1">
    <property type="entry name" value="PSEUDOURIDINE KINASE-RELATED"/>
    <property type="match status" value="1"/>
</dbReference>
<evidence type="ECO:0000259" key="6">
    <source>
        <dbReference type="Pfam" id="PF00294"/>
    </source>
</evidence>
<name>A0A923HUH4_9BURK</name>
<keyword evidence="3" id="KW-0547">Nucleotide-binding</keyword>
<dbReference type="InterPro" id="IPR002173">
    <property type="entry name" value="Carboh/pur_kinase_PfkB_CS"/>
</dbReference>
<keyword evidence="4 7" id="KW-0418">Kinase</keyword>
<evidence type="ECO:0000256" key="5">
    <source>
        <dbReference type="ARBA" id="ARBA00022840"/>
    </source>
</evidence>
<dbReference type="GO" id="GO:0016301">
    <property type="term" value="F:kinase activity"/>
    <property type="evidence" value="ECO:0007669"/>
    <property type="project" value="UniProtKB-KW"/>
</dbReference>
<dbReference type="InterPro" id="IPR050306">
    <property type="entry name" value="PfkB_Carbo_kinase"/>
</dbReference>
<keyword evidence="8" id="KW-1185">Reference proteome</keyword>
<gene>
    <name evidence="7" type="ORF">H8K36_08885</name>
</gene>
<dbReference type="SUPFAM" id="SSF53613">
    <property type="entry name" value="Ribokinase-like"/>
    <property type="match status" value="1"/>
</dbReference>
<evidence type="ECO:0000256" key="1">
    <source>
        <dbReference type="ARBA" id="ARBA00010688"/>
    </source>
</evidence>
<comment type="similarity">
    <text evidence="1">Belongs to the carbohydrate kinase PfkB family.</text>
</comment>
<evidence type="ECO:0000256" key="2">
    <source>
        <dbReference type="ARBA" id="ARBA00022679"/>
    </source>
</evidence>
<keyword evidence="5" id="KW-0067">ATP-binding</keyword>
<dbReference type="CDD" id="cd01167">
    <property type="entry name" value="bac_FRK"/>
    <property type="match status" value="1"/>
</dbReference>
<protein>
    <submittedName>
        <fullName evidence="7">Carbohydrate kinase</fullName>
    </submittedName>
</protein>
<reference evidence="7" key="1">
    <citation type="submission" date="2020-08" db="EMBL/GenBank/DDBJ databases">
        <title>Novel species isolated from subtropical streams in China.</title>
        <authorList>
            <person name="Lu H."/>
        </authorList>
    </citation>
    <scope>NUCLEOTIDE SEQUENCE</scope>
    <source>
        <strain evidence="7">LX22W</strain>
    </source>
</reference>
<organism evidence="7 8">
    <name type="scientific">Undibacterium nitidum</name>
    <dbReference type="NCBI Taxonomy" id="2762298"/>
    <lineage>
        <taxon>Bacteria</taxon>
        <taxon>Pseudomonadati</taxon>
        <taxon>Pseudomonadota</taxon>
        <taxon>Betaproteobacteria</taxon>
        <taxon>Burkholderiales</taxon>
        <taxon>Oxalobacteraceae</taxon>
        <taxon>Undibacterium</taxon>
    </lineage>
</organism>
<dbReference type="Pfam" id="PF00294">
    <property type="entry name" value="PfkB"/>
    <property type="match status" value="1"/>
</dbReference>
<dbReference type="RefSeq" id="WP_186916007.1">
    <property type="nucleotide sequence ID" value="NZ_JACOFZ010000002.1"/>
</dbReference>
<evidence type="ECO:0000313" key="8">
    <source>
        <dbReference type="Proteomes" id="UP000627446"/>
    </source>
</evidence>
<dbReference type="PROSITE" id="PS00584">
    <property type="entry name" value="PFKB_KINASES_2"/>
    <property type="match status" value="1"/>
</dbReference>
<feature type="domain" description="Carbohydrate kinase PfkB" evidence="6">
    <location>
        <begin position="29"/>
        <end position="297"/>
    </location>
</feature>
<evidence type="ECO:0000256" key="3">
    <source>
        <dbReference type="ARBA" id="ARBA00022741"/>
    </source>
</evidence>
<dbReference type="GO" id="GO:0005524">
    <property type="term" value="F:ATP binding"/>
    <property type="evidence" value="ECO:0007669"/>
    <property type="project" value="UniProtKB-KW"/>
</dbReference>
<sequence>MANVNNEPKAFPQFVCPGEALTDMIRTGPDQWQSLVGGSTWNVARSLAKLGLRTSFAGAISQCLFGDALYHASKEANLDLRLLQRYAKSPLLAIVGETSPPDYFFIGDDAADLYFSPDDLPNKWDSELQWAHFGGISLARPRLAEKLIALAQQLKAQGIKISYDPNFRKLMDANYDHTLQTMCALADVIKVSDDDLIGLFRSVDLDQHFQTLRGFNPEAVVLYTRGAAGASLHVGQQVWQAAPPQIEVVDTVGAGDASIAGLLYSLCQHPERSWQQHLYYSVASGAAACLAAGAQAPTLEQIMPLYQTLNMD</sequence>
<dbReference type="PANTHER" id="PTHR43085">
    <property type="entry name" value="HEXOKINASE FAMILY MEMBER"/>
    <property type="match status" value="1"/>
</dbReference>
<dbReference type="EMBL" id="JACOFZ010000002">
    <property type="protein sequence ID" value="MBC3881484.1"/>
    <property type="molecule type" value="Genomic_DNA"/>
</dbReference>
<dbReference type="AlphaFoldDB" id="A0A923HUH4"/>
<keyword evidence="2" id="KW-0808">Transferase</keyword>
<evidence type="ECO:0000313" key="7">
    <source>
        <dbReference type="EMBL" id="MBC3881484.1"/>
    </source>
</evidence>
<dbReference type="Proteomes" id="UP000627446">
    <property type="component" value="Unassembled WGS sequence"/>
</dbReference>
<accession>A0A923HUH4</accession>
<proteinExistence type="inferred from homology"/>